<dbReference type="EMBL" id="VSWC01000066">
    <property type="protein sequence ID" value="KAA1097435.1"/>
    <property type="molecule type" value="Genomic_DNA"/>
</dbReference>
<name>A0A5B0P7H1_PUCGR</name>
<protein>
    <submittedName>
        <fullName evidence="1">Uncharacterized protein</fullName>
    </submittedName>
</protein>
<keyword evidence="3" id="KW-1185">Reference proteome</keyword>
<evidence type="ECO:0000313" key="3">
    <source>
        <dbReference type="Proteomes" id="UP000324748"/>
    </source>
</evidence>
<gene>
    <name evidence="1" type="ORF">PGT21_006702</name>
    <name evidence="2" type="ORF">PGTUg99_032444</name>
</gene>
<reference evidence="3 4" key="1">
    <citation type="submission" date="2019-05" db="EMBL/GenBank/DDBJ databases">
        <title>Emergence of the Ug99 lineage of the wheat stem rust pathogen through somatic hybridization.</title>
        <authorList>
            <person name="Li F."/>
            <person name="Upadhyaya N.M."/>
            <person name="Sperschneider J."/>
            <person name="Matny O."/>
            <person name="Nguyen-Phuc H."/>
            <person name="Mago R."/>
            <person name="Raley C."/>
            <person name="Miller M.E."/>
            <person name="Silverstein K.A.T."/>
            <person name="Henningsen E."/>
            <person name="Hirsch C.D."/>
            <person name="Visser B."/>
            <person name="Pretorius Z.A."/>
            <person name="Steffenson B.J."/>
            <person name="Schwessinger B."/>
            <person name="Dodds P.N."/>
            <person name="Figueroa M."/>
        </authorList>
    </citation>
    <scope>NUCLEOTIDE SEQUENCE [LARGE SCALE GENOMIC DNA]</scope>
    <source>
        <strain evidence="1">21-0</strain>
        <strain evidence="2 4">Ug99</strain>
    </source>
</reference>
<dbReference type="Proteomes" id="UP000325313">
    <property type="component" value="Unassembled WGS sequence"/>
</dbReference>
<accession>A0A5B0P7H1</accession>
<evidence type="ECO:0000313" key="1">
    <source>
        <dbReference type="EMBL" id="KAA1097435.1"/>
    </source>
</evidence>
<evidence type="ECO:0000313" key="4">
    <source>
        <dbReference type="Proteomes" id="UP000325313"/>
    </source>
</evidence>
<sequence>MPASLHSAQCDQCLANLSRKRDFDKLGNYILVPTSGQRPQRFCHEVHERGLSCAPSGTVLVDFVRFEIEDVTRLRKKLNAIKSLTRL</sequence>
<dbReference type="EMBL" id="VDEP01000069">
    <property type="protein sequence ID" value="KAA1134204.1"/>
    <property type="molecule type" value="Genomic_DNA"/>
</dbReference>
<comment type="caution">
    <text evidence="1">The sequence shown here is derived from an EMBL/GenBank/DDBJ whole genome shotgun (WGS) entry which is preliminary data.</text>
</comment>
<proteinExistence type="predicted"/>
<organism evidence="1 3">
    <name type="scientific">Puccinia graminis f. sp. tritici</name>
    <dbReference type="NCBI Taxonomy" id="56615"/>
    <lineage>
        <taxon>Eukaryota</taxon>
        <taxon>Fungi</taxon>
        <taxon>Dikarya</taxon>
        <taxon>Basidiomycota</taxon>
        <taxon>Pucciniomycotina</taxon>
        <taxon>Pucciniomycetes</taxon>
        <taxon>Pucciniales</taxon>
        <taxon>Pucciniaceae</taxon>
        <taxon>Puccinia</taxon>
    </lineage>
</organism>
<evidence type="ECO:0000313" key="2">
    <source>
        <dbReference type="EMBL" id="KAA1134204.1"/>
    </source>
</evidence>
<dbReference type="AlphaFoldDB" id="A0A5B0P7H1"/>
<dbReference type="Proteomes" id="UP000324748">
    <property type="component" value="Unassembled WGS sequence"/>
</dbReference>